<name>A0A382DP08_9ZZZZ</name>
<sequence>MQNIEIYNAHCGGEIGDVVIGLENFNFISPKEGSSFLFKD</sequence>
<reference evidence="1" key="1">
    <citation type="submission" date="2018-05" db="EMBL/GenBank/DDBJ databases">
        <authorList>
            <person name="Lanie J.A."/>
            <person name="Ng W.-L."/>
            <person name="Kazmierczak K.M."/>
            <person name="Andrzejewski T.M."/>
            <person name="Davidsen T.M."/>
            <person name="Wayne K.J."/>
            <person name="Tettelin H."/>
            <person name="Glass J.I."/>
            <person name="Rusch D."/>
            <person name="Podicherti R."/>
            <person name="Tsui H.-C.T."/>
            <person name="Winkler M.E."/>
        </authorList>
    </citation>
    <scope>NUCLEOTIDE SEQUENCE</scope>
</reference>
<evidence type="ECO:0000313" key="1">
    <source>
        <dbReference type="EMBL" id="SVB39792.1"/>
    </source>
</evidence>
<organism evidence="1">
    <name type="scientific">marine metagenome</name>
    <dbReference type="NCBI Taxonomy" id="408172"/>
    <lineage>
        <taxon>unclassified sequences</taxon>
        <taxon>metagenomes</taxon>
        <taxon>ecological metagenomes</taxon>
    </lineage>
</organism>
<gene>
    <name evidence="1" type="ORF">METZ01_LOCUS192646</name>
</gene>
<accession>A0A382DP08</accession>
<proteinExistence type="predicted"/>
<dbReference type="AlphaFoldDB" id="A0A382DP08"/>
<protein>
    <submittedName>
        <fullName evidence="1">Uncharacterized protein</fullName>
    </submittedName>
</protein>
<dbReference type="EMBL" id="UINC01040223">
    <property type="protein sequence ID" value="SVB39792.1"/>
    <property type="molecule type" value="Genomic_DNA"/>
</dbReference>
<feature type="non-terminal residue" evidence="1">
    <location>
        <position position="40"/>
    </location>
</feature>